<dbReference type="STRING" id="984486.A0A1E3QYN4"/>
<evidence type="ECO:0000256" key="3">
    <source>
        <dbReference type="ARBA" id="ARBA00022737"/>
    </source>
</evidence>
<feature type="domain" description="Bromo" evidence="12">
    <location>
        <begin position="234"/>
        <end position="304"/>
    </location>
</feature>
<keyword evidence="2" id="KW-0597">Phosphoprotein</keyword>
<evidence type="ECO:0000313" key="15">
    <source>
        <dbReference type="Proteomes" id="UP000094336"/>
    </source>
</evidence>
<dbReference type="PROSITE" id="PS50014">
    <property type="entry name" value="BROMODOMAIN_2"/>
    <property type="match status" value="2"/>
</dbReference>
<evidence type="ECO:0000256" key="4">
    <source>
        <dbReference type="ARBA" id="ARBA00022853"/>
    </source>
</evidence>
<dbReference type="InterPro" id="IPR037382">
    <property type="entry name" value="Rsc/polybromo"/>
</dbReference>
<dbReference type="FunFam" id="2.30.30.490:FF:000016">
    <property type="entry name" value="RSC complex member"/>
    <property type="match status" value="1"/>
</dbReference>
<dbReference type="InterPro" id="IPR043151">
    <property type="entry name" value="BAH_sf"/>
</dbReference>
<proteinExistence type="inferred from homology"/>
<evidence type="ECO:0000313" key="14">
    <source>
        <dbReference type="EMBL" id="ODQ82192.1"/>
    </source>
</evidence>
<evidence type="ECO:0000256" key="9">
    <source>
        <dbReference type="ARBA" id="ARBA00061403"/>
    </source>
</evidence>
<evidence type="ECO:0000259" key="13">
    <source>
        <dbReference type="PROSITE" id="PS51038"/>
    </source>
</evidence>
<protein>
    <recommendedName>
        <fullName evidence="16">BAH domain-containing protein</fullName>
    </recommendedName>
</protein>
<evidence type="ECO:0000256" key="8">
    <source>
        <dbReference type="ARBA" id="ARBA00023242"/>
    </source>
</evidence>
<dbReference type="PROSITE" id="PS51038">
    <property type="entry name" value="BAH"/>
    <property type="match status" value="1"/>
</dbReference>
<feature type="domain" description="Bromo" evidence="12">
    <location>
        <begin position="29"/>
        <end position="98"/>
    </location>
</feature>
<dbReference type="AlphaFoldDB" id="A0A1E3QYN4"/>
<feature type="region of interest" description="Disordered" evidence="11">
    <location>
        <begin position="543"/>
        <end position="564"/>
    </location>
</feature>
<reference evidence="15" key="1">
    <citation type="submission" date="2016-05" db="EMBL/GenBank/DDBJ databases">
        <title>Comparative genomics of biotechnologically important yeasts.</title>
        <authorList>
            <consortium name="DOE Joint Genome Institute"/>
            <person name="Riley R."/>
            <person name="Haridas S."/>
            <person name="Wolfe K.H."/>
            <person name="Lopes M.R."/>
            <person name="Hittinger C.T."/>
            <person name="Goker M."/>
            <person name="Salamov A."/>
            <person name="Wisecaver J."/>
            <person name="Long T.M."/>
            <person name="Aerts A.L."/>
            <person name="Barry K."/>
            <person name="Choi C."/>
            <person name="Clum A."/>
            <person name="Coughlan A.Y."/>
            <person name="Deshpande S."/>
            <person name="Douglass A.P."/>
            <person name="Hanson S.J."/>
            <person name="Klenk H.-P."/>
            <person name="Labutti K."/>
            <person name="Lapidus A."/>
            <person name="Lindquist E."/>
            <person name="Lipzen A."/>
            <person name="Meier-Kolthoff J.P."/>
            <person name="Ohm R.A."/>
            <person name="Otillar R.P."/>
            <person name="Pangilinan J."/>
            <person name="Peng Y."/>
            <person name="Rokas A."/>
            <person name="Rosa C.A."/>
            <person name="Scheuner C."/>
            <person name="Sibirny A.A."/>
            <person name="Slot J.C."/>
            <person name="Stielow J.B."/>
            <person name="Sun H."/>
            <person name="Kurtzman C.P."/>
            <person name="Blackwell M."/>
            <person name="Grigoriev I.V."/>
            <person name="Jeffries T.W."/>
        </authorList>
    </citation>
    <scope>NUCLEOTIDE SEQUENCE [LARGE SCALE GENOMIC DNA]</scope>
    <source>
        <strain evidence="15">NRRL Y-12698</strain>
    </source>
</reference>
<keyword evidence="8" id="KW-0539">Nucleus</keyword>
<evidence type="ECO:0008006" key="16">
    <source>
        <dbReference type="Google" id="ProtNLM"/>
    </source>
</evidence>
<feature type="compositionally biased region" description="Basic and acidic residues" evidence="11">
    <location>
        <begin position="722"/>
        <end position="736"/>
    </location>
</feature>
<dbReference type="InterPro" id="IPR001487">
    <property type="entry name" value="Bromodomain"/>
</dbReference>
<dbReference type="Pfam" id="PF00439">
    <property type="entry name" value="Bromodomain"/>
    <property type="match status" value="2"/>
</dbReference>
<keyword evidence="15" id="KW-1185">Reference proteome</keyword>
<evidence type="ECO:0000256" key="7">
    <source>
        <dbReference type="ARBA" id="ARBA00023163"/>
    </source>
</evidence>
<comment type="subcellular location">
    <subcellularLocation>
        <location evidence="1">Nucleus</location>
    </subcellularLocation>
</comment>
<dbReference type="InterPro" id="IPR036427">
    <property type="entry name" value="Bromodomain-like_sf"/>
</dbReference>
<dbReference type="RefSeq" id="XP_018987520.1">
    <property type="nucleotide sequence ID" value="XM_019127306.1"/>
</dbReference>
<dbReference type="Gene3D" id="2.30.30.490">
    <property type="match status" value="1"/>
</dbReference>
<evidence type="ECO:0000256" key="2">
    <source>
        <dbReference type="ARBA" id="ARBA00022553"/>
    </source>
</evidence>
<dbReference type="SUPFAM" id="SSF47370">
    <property type="entry name" value="Bromodomain"/>
    <property type="match status" value="2"/>
</dbReference>
<evidence type="ECO:0000259" key="12">
    <source>
        <dbReference type="PROSITE" id="PS50014"/>
    </source>
</evidence>
<dbReference type="Pfam" id="PF01426">
    <property type="entry name" value="BAH"/>
    <property type="match status" value="1"/>
</dbReference>
<dbReference type="PANTHER" id="PTHR16062:SF21">
    <property type="entry name" value="CHROMATIN STRUCTURE-REMODELING COMPLEX SUBUNIT RSC1-RELATED"/>
    <property type="match status" value="1"/>
</dbReference>
<keyword evidence="6 10" id="KW-0103">Bromodomain</keyword>
<dbReference type="PRINTS" id="PR00503">
    <property type="entry name" value="BROMODOMAIN"/>
</dbReference>
<dbReference type="GeneID" id="30145159"/>
<evidence type="ECO:0000256" key="1">
    <source>
        <dbReference type="ARBA" id="ARBA00004123"/>
    </source>
</evidence>
<organism evidence="14 15">
    <name type="scientific">Babjeviella inositovora NRRL Y-12698</name>
    <dbReference type="NCBI Taxonomy" id="984486"/>
    <lineage>
        <taxon>Eukaryota</taxon>
        <taxon>Fungi</taxon>
        <taxon>Dikarya</taxon>
        <taxon>Ascomycota</taxon>
        <taxon>Saccharomycotina</taxon>
        <taxon>Pichiomycetes</taxon>
        <taxon>Serinales incertae sedis</taxon>
        <taxon>Babjeviella</taxon>
    </lineage>
</organism>
<keyword evidence="5" id="KW-0805">Transcription regulation</keyword>
<evidence type="ECO:0000256" key="6">
    <source>
        <dbReference type="ARBA" id="ARBA00023117"/>
    </source>
</evidence>
<keyword evidence="4" id="KW-0156">Chromatin regulator</keyword>
<dbReference type="GO" id="GO:0006338">
    <property type="term" value="P:chromatin remodeling"/>
    <property type="evidence" value="ECO:0007669"/>
    <property type="project" value="InterPro"/>
</dbReference>
<keyword evidence="7" id="KW-0804">Transcription</keyword>
<comment type="similarity">
    <text evidence="9">Belongs to the RSC1 family.</text>
</comment>
<accession>A0A1E3QYN4</accession>
<evidence type="ECO:0000256" key="10">
    <source>
        <dbReference type="PROSITE-ProRule" id="PRU00035"/>
    </source>
</evidence>
<feature type="domain" description="BAH" evidence="13">
    <location>
        <begin position="348"/>
        <end position="466"/>
    </location>
</feature>
<dbReference type="PANTHER" id="PTHR16062">
    <property type="entry name" value="SWI/SNF-RELATED"/>
    <property type="match status" value="1"/>
</dbReference>
<dbReference type="GO" id="GO:0003682">
    <property type="term" value="F:chromatin binding"/>
    <property type="evidence" value="ECO:0007669"/>
    <property type="project" value="InterPro"/>
</dbReference>
<dbReference type="Proteomes" id="UP000094336">
    <property type="component" value="Unassembled WGS sequence"/>
</dbReference>
<sequence>MPFRFNQQVVAERLRPLFEKLYEMTDSADGHAVSDAFHKLPPRLLTEYYKVIRKPQSLHLIRVNLNNKRYLNPQGFVNELAQITWNARFFNEKDSWIYSDAEVIDDYLRNEVIPTINSDPQLNHDGAYQVFYPDLGPLDDVAGYEEPEYEAEDVDNNSEYEEEYVAPSATVSAVAGTPLSTRDSTPAPYGAATFPKNTNFDAWVKRGRPPVIDRPHEQRIKNVLRNLKKVKAASGRDLYLTFDRLPSREDFPEYYAAVNMPTSFDTIKMKIRQRKYADVDAFVRDLQLIVANATFFYDPQNPVYQDAVRLDSNFQEILAAEMAKPDSAYMDPQQGMRIPLDLLDVDGQTYQIGDWVLLNNPNDVTKPTVGQVFRLWQTQDGKRWVNVCWYYRPEQTVHRFDRLFYENEVFKTGQYRDHLAEEIRGHCYVAFFTRFQRGDPAFQLAGPLFICEFRFNDSNKEFNKIRTWKACLPDEVRHVEDPIVPLPGGLRKMPKFDSPLKHLLPATATEDMPMPEPVIGYPNAPPVIGGVYLRPPFTGDDTLGEYSSSAKAKEKQRLNSPSVGLPLGPYKTGPLITNASVANSAMNGLAAISPGMKRTPVKAPAPYGLASPLYKTNLSIHHATTAYTMPSLTNAYTLPAVQDTLTGLLGDVRVMDAVNSHRRVMGAMFDTSSAPSLIWLRGPPVKVAARVHTHHNDVFENCFVNRVAKQGVSVAAGEEANDERMKRRSQDREHDEYVEAPGAGFADGVGLGHSAKYLAYVIKRRKAASARVSA</sequence>
<name>A0A1E3QYN4_9ASCO</name>
<keyword evidence="3" id="KW-0677">Repeat</keyword>
<dbReference type="CDD" id="cd04717">
    <property type="entry name" value="BAH_polybromo"/>
    <property type="match status" value="1"/>
</dbReference>
<dbReference type="GO" id="GO:0016586">
    <property type="term" value="C:RSC-type complex"/>
    <property type="evidence" value="ECO:0007669"/>
    <property type="project" value="InterPro"/>
</dbReference>
<feature type="region of interest" description="Disordered" evidence="11">
    <location>
        <begin position="716"/>
        <end position="736"/>
    </location>
</feature>
<dbReference type="Gene3D" id="1.20.920.10">
    <property type="entry name" value="Bromodomain-like"/>
    <property type="match status" value="2"/>
</dbReference>
<dbReference type="OrthoDB" id="1742084at2759"/>
<dbReference type="InterPro" id="IPR001025">
    <property type="entry name" value="BAH_dom"/>
</dbReference>
<evidence type="ECO:0000256" key="5">
    <source>
        <dbReference type="ARBA" id="ARBA00023015"/>
    </source>
</evidence>
<gene>
    <name evidence="14" type="ORF">BABINDRAFT_158837</name>
</gene>
<dbReference type="EMBL" id="KV454426">
    <property type="protein sequence ID" value="ODQ82192.1"/>
    <property type="molecule type" value="Genomic_DNA"/>
</dbReference>
<dbReference type="GO" id="GO:0006368">
    <property type="term" value="P:transcription elongation by RNA polymerase II"/>
    <property type="evidence" value="ECO:0007669"/>
    <property type="project" value="TreeGrafter"/>
</dbReference>
<evidence type="ECO:0000256" key="11">
    <source>
        <dbReference type="SAM" id="MobiDB-lite"/>
    </source>
</evidence>
<dbReference type="SMART" id="SM00297">
    <property type="entry name" value="BROMO"/>
    <property type="match status" value="2"/>
</dbReference>
<dbReference type="SMART" id="SM00439">
    <property type="entry name" value="BAH"/>
    <property type="match status" value="1"/>
</dbReference>